<gene>
    <name evidence="2" type="ORF">INF35_04765</name>
</gene>
<evidence type="ECO:0000313" key="3">
    <source>
        <dbReference type="Proteomes" id="UP000768567"/>
    </source>
</evidence>
<dbReference type="InterPro" id="IPR027417">
    <property type="entry name" value="P-loop_NTPase"/>
</dbReference>
<evidence type="ECO:0000259" key="1">
    <source>
        <dbReference type="Pfam" id="PF05729"/>
    </source>
</evidence>
<dbReference type="InterPro" id="IPR007111">
    <property type="entry name" value="NACHT_NTPase"/>
</dbReference>
<dbReference type="RefSeq" id="WP_193500348.1">
    <property type="nucleotide sequence ID" value="NZ_JADCKC010000001.1"/>
</dbReference>
<name>A0ABR9R1W6_9FIRM</name>
<dbReference type="Proteomes" id="UP000768567">
    <property type="component" value="Unassembled WGS sequence"/>
</dbReference>
<dbReference type="EMBL" id="JADCKC010000001">
    <property type="protein sequence ID" value="MBE5037093.1"/>
    <property type="molecule type" value="Genomic_DNA"/>
</dbReference>
<dbReference type="SUPFAM" id="SSF52540">
    <property type="entry name" value="P-loop containing nucleoside triphosphate hydrolases"/>
    <property type="match status" value="1"/>
</dbReference>
<accession>A0ABR9R1W6</accession>
<sequence>MLSSETVVWIEERVKNIYPKNKLEASLQALSQFLDLTDDNNRSIATIMEGMRNATDQQKPLLLREFADIERFMKDLLKLVQPSLLSSSPSGFREWTLRPLYTQAFHLFEETDNLSSLNLKELLENGSDNRPYYQRYFHRVYRFRNPISHGENVVLTPDDVLNVTASMLVCELHLCYTKRDAIARLWDQRDAWDAFHREDYCRKITQAYDALCKQGFGYLDVHWYADSDANTTGLTIDSLRRQTSDHLLKLLGEAGTGKSTSLKQMEYLMAKELAGKSRGMIPVLIELGHLSDEDRPVLSRAARQLNIGESRLSVLLTGGNIFLLLDGFNEILDLMLKKKIAKELELLAARYPASRILLTDRALARATIPTLPQARRLYLSPITMQARQEYFRRNCPDATVRELILNKTEEDPAYFESLDTPLKLKQLVDVAVSTHTVPEDLLHSYVQLLMEREQNEKKDPNIEYLNVFLQALALQFQDEFSMLKAQKQLAKCKMALGYTQPDTLQCLKLALDMGLLVSEETNVLRFASPEYQEYFACEAEASDLISVLD</sequence>
<proteinExistence type="predicted"/>
<feature type="domain" description="NACHT" evidence="1">
    <location>
        <begin position="249"/>
        <end position="397"/>
    </location>
</feature>
<comment type="caution">
    <text evidence="2">The sequence shown here is derived from an EMBL/GenBank/DDBJ whole genome shotgun (WGS) entry which is preliminary data.</text>
</comment>
<reference evidence="2 3" key="1">
    <citation type="submission" date="2020-10" db="EMBL/GenBank/DDBJ databases">
        <title>ChiBAC.</title>
        <authorList>
            <person name="Zenner C."/>
            <person name="Hitch T.C.A."/>
            <person name="Clavel T."/>
        </authorList>
    </citation>
    <scope>NUCLEOTIDE SEQUENCE [LARGE SCALE GENOMIC DNA]</scope>
    <source>
        <strain evidence="2 3">DSM 109015</strain>
    </source>
</reference>
<dbReference type="Gene3D" id="3.40.50.300">
    <property type="entry name" value="P-loop containing nucleotide triphosphate hydrolases"/>
    <property type="match status" value="1"/>
</dbReference>
<dbReference type="Pfam" id="PF05729">
    <property type="entry name" value="NACHT"/>
    <property type="match status" value="1"/>
</dbReference>
<organism evidence="2 3">
    <name type="scientific">Gemmiger gallinarum</name>
    <dbReference type="NCBI Taxonomy" id="2779354"/>
    <lineage>
        <taxon>Bacteria</taxon>
        <taxon>Bacillati</taxon>
        <taxon>Bacillota</taxon>
        <taxon>Clostridia</taxon>
        <taxon>Eubacteriales</taxon>
        <taxon>Gemmiger</taxon>
    </lineage>
</organism>
<protein>
    <recommendedName>
        <fullName evidence="1">NACHT domain-containing protein</fullName>
    </recommendedName>
</protein>
<keyword evidence="3" id="KW-1185">Reference proteome</keyword>
<evidence type="ECO:0000313" key="2">
    <source>
        <dbReference type="EMBL" id="MBE5037093.1"/>
    </source>
</evidence>